<dbReference type="AlphaFoldDB" id="A0AAN8EQB4"/>
<dbReference type="EMBL" id="JAKLMC020000005">
    <property type="protein sequence ID" value="KAK5956202.1"/>
    <property type="molecule type" value="Genomic_DNA"/>
</dbReference>
<keyword evidence="2" id="KW-1133">Transmembrane helix</keyword>
<reference evidence="6 7" key="1">
    <citation type="submission" date="2022-12" db="EMBL/GenBank/DDBJ databases">
        <title>Genomic features and morphological characterization of a novel Knufia sp. strain isolated from spacecraft assembly facility.</title>
        <authorList>
            <person name="Teixeira M."/>
            <person name="Chander A.M."/>
            <person name="Stajich J.E."/>
            <person name="Venkateswaran K."/>
        </authorList>
    </citation>
    <scope>NUCLEOTIDE SEQUENCE [LARGE SCALE GENOMIC DNA]</scope>
    <source>
        <strain evidence="6 7">FJI-L2-BK-P2</strain>
    </source>
</reference>
<keyword evidence="2" id="KW-0472">Membrane</keyword>
<dbReference type="PANTHER" id="PTHR35895:SF3">
    <property type="entry name" value="PRE-RRNA PROCESSING PROTEIN"/>
    <property type="match status" value="1"/>
</dbReference>
<dbReference type="Pfam" id="PF26174">
    <property type="entry name" value="LEA-2_1"/>
    <property type="match status" value="1"/>
</dbReference>
<sequence length="774" mass="84832">MSSRDPSPTRTSEQTPLLSRTDSNTEYEANGHIESSSTGEPAKKKTQWPIVAAIGALSIFMLLALIFGFATPSAVESYVKEAMQFEADNLSIENFTDTGIQARVQGTVWLDASKVHKKPVRDLGRFATYIAKEVESGETHMDVFLPGYGDVLLGSATLPPVKMNIRNGHYNWIDIVANLKPGNVEGIRRVADDFMNHKLQDITVRAVVDAQVKSGLISVNQKATQFVTVEAGQAPPMPKPELESLHVEELKSNGQSRGIKAFAKLTVKNDYPVRLDVPPMTFDVLLPDCEDDYLLFATTTNEAIEIVPKRNISVKATGYMTQLPTSLTKACPGSSKSPLDTFIASYMQGKDATVYIRGGKQTPETPAWIGKLLQDTVVPVPLPVRPFDNMVKNFSMTNVHFSLPASPEGRPIISATVGVLVGLPKDMNFDIDVNRIRADGAIYYEGKEMGKLDLRKWQEARSHKSDGDLLVESEVVNAPLEITDEDVFAKVIQKMIFEHKGVALDMKSVVDVDATTALGSFVISGIPSKGSIHVDPPKTGGFEHKVGEISVVDTTETKLTMQARVTITNPTDYYADMPRVDSELFVNGTKMGNAWGGGNIKPGDNEIVSFIEWEKTSIGAEFLSQFISGYNVSLTIKPGKLPGMPHIPMNITVEVPHMFGKLLKDTTIHILSQTATFVLFAPIAMWITSIHSTAYHNGSNIGTIDWEYPFAVKPGDNLTPRLPLDWNTPGSDLIRDALGGGLKITALADIGMRIGQFRQDIWYEARDTGAHVRL</sequence>
<feature type="domain" description="Tag1-like fifth Ig-like" evidence="5">
    <location>
        <begin position="661"/>
        <end position="762"/>
    </location>
</feature>
<evidence type="ECO:0000313" key="6">
    <source>
        <dbReference type="EMBL" id="KAK5956202.1"/>
    </source>
</evidence>
<keyword evidence="7" id="KW-1185">Reference proteome</keyword>
<accession>A0AAN8EQB4</accession>
<feature type="domain" description="Tag1-like fourth Ig-like" evidence="4">
    <location>
        <begin position="546"/>
        <end position="647"/>
    </location>
</feature>
<dbReference type="Pfam" id="PF26150">
    <property type="entry name" value="LEA-2_4"/>
    <property type="match status" value="1"/>
</dbReference>
<evidence type="ECO:0000259" key="3">
    <source>
        <dbReference type="Pfam" id="PF22786"/>
    </source>
</evidence>
<dbReference type="GO" id="GO:0000329">
    <property type="term" value="C:fungal-type vacuole membrane"/>
    <property type="evidence" value="ECO:0007669"/>
    <property type="project" value="InterPro"/>
</dbReference>
<dbReference type="InterPro" id="IPR059065">
    <property type="entry name" value="Ig_Tag1-like_4th"/>
</dbReference>
<feature type="transmembrane region" description="Helical" evidence="2">
    <location>
        <begin position="50"/>
        <end position="70"/>
    </location>
</feature>
<dbReference type="PANTHER" id="PTHR35895">
    <property type="entry name" value="CHROMOSOME 16, WHOLE GENOME SHOTGUN SEQUENCE"/>
    <property type="match status" value="1"/>
</dbReference>
<evidence type="ECO:0000256" key="1">
    <source>
        <dbReference type="SAM" id="MobiDB-lite"/>
    </source>
</evidence>
<evidence type="ECO:0000313" key="7">
    <source>
        <dbReference type="Proteomes" id="UP001316803"/>
    </source>
</evidence>
<proteinExistence type="predicted"/>
<feature type="compositionally biased region" description="Polar residues" evidence="1">
    <location>
        <begin position="1"/>
        <end position="39"/>
    </location>
</feature>
<keyword evidence="2" id="KW-0812">Transmembrane</keyword>
<dbReference type="Pfam" id="PF26153">
    <property type="entry name" value="LEA-2L_5"/>
    <property type="match status" value="1"/>
</dbReference>
<gene>
    <name evidence="6" type="ORF">OHC33_002776</name>
</gene>
<organism evidence="6 7">
    <name type="scientific">Knufia fluminis</name>
    <dbReference type="NCBI Taxonomy" id="191047"/>
    <lineage>
        <taxon>Eukaryota</taxon>
        <taxon>Fungi</taxon>
        <taxon>Dikarya</taxon>
        <taxon>Ascomycota</taxon>
        <taxon>Pezizomycotina</taxon>
        <taxon>Eurotiomycetes</taxon>
        <taxon>Chaetothyriomycetidae</taxon>
        <taxon>Chaetothyriales</taxon>
        <taxon>Trichomeriaceae</taxon>
        <taxon>Knufia</taxon>
    </lineage>
</organism>
<dbReference type="Proteomes" id="UP001316803">
    <property type="component" value="Unassembled WGS sequence"/>
</dbReference>
<dbReference type="InterPro" id="IPR046368">
    <property type="entry name" value="Tag1"/>
</dbReference>
<evidence type="ECO:0000259" key="4">
    <source>
        <dbReference type="Pfam" id="PF26150"/>
    </source>
</evidence>
<feature type="region of interest" description="Disordered" evidence="1">
    <location>
        <begin position="1"/>
        <end position="44"/>
    </location>
</feature>
<evidence type="ECO:0000259" key="5">
    <source>
        <dbReference type="Pfam" id="PF26153"/>
    </source>
</evidence>
<dbReference type="Pfam" id="PF22786">
    <property type="entry name" value="Tag1_C"/>
    <property type="match status" value="1"/>
</dbReference>
<protein>
    <submittedName>
        <fullName evidence="6">Uncharacterized protein</fullName>
    </submittedName>
</protein>
<dbReference type="InterPro" id="IPR059066">
    <property type="entry name" value="Ig_Tag1-like_5th"/>
</dbReference>
<dbReference type="InterPro" id="IPR055011">
    <property type="entry name" value="Tag1_C"/>
</dbReference>
<evidence type="ECO:0000256" key="2">
    <source>
        <dbReference type="SAM" id="Phobius"/>
    </source>
</evidence>
<name>A0AAN8EQB4_9EURO</name>
<comment type="caution">
    <text evidence="6">The sequence shown here is derived from an EMBL/GenBank/DDBJ whole genome shotgun (WGS) entry which is preliminary data.</text>
</comment>
<feature type="domain" description="Tag1 C-terminal" evidence="3">
    <location>
        <begin position="427"/>
        <end position="534"/>
    </location>
</feature>